<keyword evidence="7" id="KW-0325">Glycoprotein</keyword>
<evidence type="ECO:0000256" key="9">
    <source>
        <dbReference type="SAM" id="Phobius"/>
    </source>
</evidence>
<comment type="subcellular location">
    <subcellularLocation>
        <location evidence="1">Membrane</location>
        <topology evidence="1">Lipid-anchor</topology>
        <topology evidence="1">GPI-anchor</topology>
    </subcellularLocation>
</comment>
<feature type="signal peptide" evidence="10">
    <location>
        <begin position="1"/>
        <end position="23"/>
    </location>
</feature>
<dbReference type="Proteomes" id="UP000594454">
    <property type="component" value="Chromosome 1"/>
</dbReference>
<evidence type="ECO:0000256" key="4">
    <source>
        <dbReference type="ARBA" id="ARBA00022729"/>
    </source>
</evidence>
<dbReference type="InParanoid" id="A0A7R8YPZ0"/>
<dbReference type="OrthoDB" id="6420171at2759"/>
<keyword evidence="4 10" id="KW-0732">Signal</keyword>
<evidence type="ECO:0000256" key="6">
    <source>
        <dbReference type="ARBA" id="ARBA00023136"/>
    </source>
</evidence>
<keyword evidence="5 9" id="KW-1133">Transmembrane helix</keyword>
<dbReference type="InterPro" id="IPR031424">
    <property type="entry name" value="QVR-like"/>
</dbReference>
<evidence type="ECO:0000313" key="12">
    <source>
        <dbReference type="Proteomes" id="UP000594454"/>
    </source>
</evidence>
<feature type="transmembrane region" description="Helical" evidence="9">
    <location>
        <begin position="125"/>
        <end position="144"/>
    </location>
</feature>
<dbReference type="GO" id="GO:0030431">
    <property type="term" value="P:sleep"/>
    <property type="evidence" value="ECO:0007669"/>
    <property type="project" value="InterPro"/>
</dbReference>
<evidence type="ECO:0000313" key="11">
    <source>
        <dbReference type="EMBL" id="CAD7079965.1"/>
    </source>
</evidence>
<reference evidence="11 12" key="1">
    <citation type="submission" date="2020-11" db="EMBL/GenBank/DDBJ databases">
        <authorList>
            <person name="Wallbank WR R."/>
            <person name="Pardo Diaz C."/>
            <person name="Kozak K."/>
            <person name="Martin S."/>
            <person name="Jiggins C."/>
            <person name="Moest M."/>
            <person name="Warren A I."/>
            <person name="Generalovic N T."/>
            <person name="Byers J.R.P. K."/>
            <person name="Montejo-Kovacevich G."/>
            <person name="Yen C E."/>
        </authorList>
    </citation>
    <scope>NUCLEOTIDE SEQUENCE [LARGE SCALE GENOMIC DNA]</scope>
</reference>
<organism evidence="11 12">
    <name type="scientific">Hermetia illucens</name>
    <name type="common">Black soldier fly</name>
    <dbReference type="NCBI Taxonomy" id="343691"/>
    <lineage>
        <taxon>Eukaryota</taxon>
        <taxon>Metazoa</taxon>
        <taxon>Ecdysozoa</taxon>
        <taxon>Arthropoda</taxon>
        <taxon>Hexapoda</taxon>
        <taxon>Insecta</taxon>
        <taxon>Pterygota</taxon>
        <taxon>Neoptera</taxon>
        <taxon>Endopterygota</taxon>
        <taxon>Diptera</taxon>
        <taxon>Brachycera</taxon>
        <taxon>Stratiomyomorpha</taxon>
        <taxon>Stratiomyidae</taxon>
        <taxon>Hermetiinae</taxon>
        <taxon>Hermetia</taxon>
    </lineage>
</organism>
<protein>
    <recommendedName>
        <fullName evidence="13">Protein sleepless</fullName>
    </recommendedName>
</protein>
<proteinExistence type="predicted"/>
<evidence type="ECO:0000256" key="1">
    <source>
        <dbReference type="ARBA" id="ARBA00004589"/>
    </source>
</evidence>
<name>A0A7R8YPZ0_HERIL</name>
<gene>
    <name evidence="11" type="ORF">HERILL_LOCUS3147</name>
</gene>
<dbReference type="FunCoup" id="A0A7R8YPZ0">
    <property type="interactions" value="64"/>
</dbReference>
<dbReference type="AlphaFoldDB" id="A0A7R8YPZ0"/>
<dbReference type="GO" id="GO:0098552">
    <property type="term" value="C:side of membrane"/>
    <property type="evidence" value="ECO:0007669"/>
    <property type="project" value="UniProtKB-KW"/>
</dbReference>
<keyword evidence="2" id="KW-0336">GPI-anchor</keyword>
<sequence length="145" mass="16003">MMSFKQMGICLIAAICLFETANAVRCFQCESKFSPACGESLNIDMLQVVDCSKIARPRYITGNKNSTSCVKMITEDNGKPNIVRSCFFENSLDTKSKCLIDPNSQSVFKSCDLCNTDLCNGSSSLYGSIAFICFSIVLAIKNYMF</sequence>
<accession>A0A7R8YPZ0</accession>
<evidence type="ECO:0000256" key="7">
    <source>
        <dbReference type="ARBA" id="ARBA00023180"/>
    </source>
</evidence>
<dbReference type="InterPro" id="IPR050975">
    <property type="entry name" value="Sleep_regulator"/>
</dbReference>
<dbReference type="GO" id="GO:0032222">
    <property type="term" value="P:regulation of synaptic transmission, cholinergic"/>
    <property type="evidence" value="ECO:0007669"/>
    <property type="project" value="InterPro"/>
</dbReference>
<feature type="chain" id="PRO_5031313536" description="Protein sleepless" evidence="10">
    <location>
        <begin position="24"/>
        <end position="145"/>
    </location>
</feature>
<evidence type="ECO:0000256" key="10">
    <source>
        <dbReference type="SAM" id="SignalP"/>
    </source>
</evidence>
<evidence type="ECO:0000256" key="8">
    <source>
        <dbReference type="ARBA" id="ARBA00023288"/>
    </source>
</evidence>
<dbReference type="PANTHER" id="PTHR33562:SF18">
    <property type="entry name" value="BOUDIN-RELATED"/>
    <property type="match status" value="1"/>
</dbReference>
<dbReference type="EMBL" id="LR899009">
    <property type="protein sequence ID" value="CAD7079965.1"/>
    <property type="molecule type" value="Genomic_DNA"/>
</dbReference>
<evidence type="ECO:0008006" key="13">
    <source>
        <dbReference type="Google" id="ProtNLM"/>
    </source>
</evidence>
<keyword evidence="8" id="KW-0449">Lipoprotein</keyword>
<keyword evidence="3 9" id="KW-0812">Transmembrane</keyword>
<keyword evidence="6 9" id="KW-0472">Membrane</keyword>
<dbReference type="PANTHER" id="PTHR33562">
    <property type="entry name" value="ATILLA, ISOFORM B-RELATED-RELATED"/>
    <property type="match status" value="1"/>
</dbReference>
<evidence type="ECO:0000256" key="5">
    <source>
        <dbReference type="ARBA" id="ARBA00022989"/>
    </source>
</evidence>
<dbReference type="OMA" id="GCQTDPN"/>
<evidence type="ECO:0000256" key="3">
    <source>
        <dbReference type="ARBA" id="ARBA00022692"/>
    </source>
</evidence>
<dbReference type="Pfam" id="PF17064">
    <property type="entry name" value="QVR"/>
    <property type="match status" value="1"/>
</dbReference>
<evidence type="ECO:0000256" key="2">
    <source>
        <dbReference type="ARBA" id="ARBA00022622"/>
    </source>
</evidence>
<keyword evidence="12" id="KW-1185">Reference proteome</keyword>